<reference evidence="3 4" key="1">
    <citation type="submission" date="2024-04" db="EMBL/GenBank/DDBJ databases">
        <authorList>
            <person name="Waldvogel A.-M."/>
            <person name="Schoenle A."/>
        </authorList>
    </citation>
    <scope>NUCLEOTIDE SEQUENCE [LARGE SCALE GENOMIC DNA]</scope>
</reference>
<accession>A0AAV2KHL3</accession>
<proteinExistence type="predicted"/>
<dbReference type="EMBL" id="OZ035840">
    <property type="protein sequence ID" value="CAL1588348.1"/>
    <property type="molecule type" value="Genomic_DNA"/>
</dbReference>
<keyword evidence="1" id="KW-0472">Membrane</keyword>
<sequence>MRQMLSFVLLFTYLTIFSENSGIYHCAATSAQDTGTQYVAGGTTLVVQEPVKIMVRHILLWLFCVLLAIYNLALVSLIVIKKGLCLQICRKNTSAERTLTKRVQFHDVLQELYKRRGLKTNTQAATGFHNKMADTSSNSLHNDIYQNM</sequence>
<dbReference type="AlphaFoldDB" id="A0AAV2KHL3"/>
<keyword evidence="2" id="KW-0732">Signal</keyword>
<dbReference type="InterPro" id="IPR039089">
    <property type="entry name" value="IGSF6"/>
</dbReference>
<feature type="transmembrane region" description="Helical" evidence="1">
    <location>
        <begin position="58"/>
        <end position="80"/>
    </location>
</feature>
<dbReference type="Proteomes" id="UP001497482">
    <property type="component" value="Chromosome 18"/>
</dbReference>
<protein>
    <submittedName>
        <fullName evidence="3">Uncharacterized protein</fullName>
    </submittedName>
</protein>
<evidence type="ECO:0000313" key="3">
    <source>
        <dbReference type="EMBL" id="CAL1588348.1"/>
    </source>
</evidence>
<keyword evidence="4" id="KW-1185">Reference proteome</keyword>
<organism evidence="3 4">
    <name type="scientific">Knipowitschia caucasica</name>
    <name type="common">Caucasian dwarf goby</name>
    <name type="synonym">Pomatoschistus caucasicus</name>
    <dbReference type="NCBI Taxonomy" id="637954"/>
    <lineage>
        <taxon>Eukaryota</taxon>
        <taxon>Metazoa</taxon>
        <taxon>Chordata</taxon>
        <taxon>Craniata</taxon>
        <taxon>Vertebrata</taxon>
        <taxon>Euteleostomi</taxon>
        <taxon>Actinopterygii</taxon>
        <taxon>Neopterygii</taxon>
        <taxon>Teleostei</taxon>
        <taxon>Neoteleostei</taxon>
        <taxon>Acanthomorphata</taxon>
        <taxon>Gobiaria</taxon>
        <taxon>Gobiiformes</taxon>
        <taxon>Gobioidei</taxon>
        <taxon>Gobiidae</taxon>
        <taxon>Gobiinae</taxon>
        <taxon>Knipowitschia</taxon>
    </lineage>
</organism>
<keyword evidence="1" id="KW-0812">Transmembrane</keyword>
<feature type="signal peptide" evidence="2">
    <location>
        <begin position="1"/>
        <end position="18"/>
    </location>
</feature>
<feature type="chain" id="PRO_5043528087" evidence="2">
    <location>
        <begin position="19"/>
        <end position="148"/>
    </location>
</feature>
<evidence type="ECO:0000256" key="2">
    <source>
        <dbReference type="SAM" id="SignalP"/>
    </source>
</evidence>
<name>A0AAV2KHL3_KNICA</name>
<dbReference type="PANTHER" id="PTHR15297:SF2">
    <property type="entry name" value="IMMUNOGLOBULIN SUPERFAMILY MEMBER 6"/>
    <property type="match status" value="1"/>
</dbReference>
<gene>
    <name evidence="3" type="ORF">KC01_LOCUS18158</name>
</gene>
<evidence type="ECO:0000256" key="1">
    <source>
        <dbReference type="SAM" id="Phobius"/>
    </source>
</evidence>
<dbReference type="PANTHER" id="PTHR15297">
    <property type="entry name" value="IMMUNOGLOBULIN SUPERFAMILY MEMBER 6"/>
    <property type="match status" value="1"/>
</dbReference>
<evidence type="ECO:0000313" key="4">
    <source>
        <dbReference type="Proteomes" id="UP001497482"/>
    </source>
</evidence>
<keyword evidence="1" id="KW-1133">Transmembrane helix</keyword>